<evidence type="ECO:0008006" key="4">
    <source>
        <dbReference type="Google" id="ProtNLM"/>
    </source>
</evidence>
<dbReference type="Proteomes" id="UP000694564">
    <property type="component" value="Chromosome 5"/>
</dbReference>
<feature type="signal peptide" evidence="1">
    <location>
        <begin position="1"/>
        <end position="25"/>
    </location>
</feature>
<evidence type="ECO:0000313" key="2">
    <source>
        <dbReference type="Ensembl" id="ENSSVLP00005006544.1"/>
    </source>
</evidence>
<protein>
    <recommendedName>
        <fullName evidence="4">Beta-defensin</fullName>
    </recommendedName>
</protein>
<accession>A0A8D2ATQ4</accession>
<dbReference type="GeneTree" id="ENSGT00400000023423"/>
<organism evidence="2 3">
    <name type="scientific">Sciurus vulgaris</name>
    <name type="common">Eurasian red squirrel</name>
    <dbReference type="NCBI Taxonomy" id="55149"/>
    <lineage>
        <taxon>Eukaryota</taxon>
        <taxon>Metazoa</taxon>
        <taxon>Chordata</taxon>
        <taxon>Craniata</taxon>
        <taxon>Vertebrata</taxon>
        <taxon>Euteleostomi</taxon>
        <taxon>Mammalia</taxon>
        <taxon>Eutheria</taxon>
        <taxon>Euarchontoglires</taxon>
        <taxon>Glires</taxon>
        <taxon>Rodentia</taxon>
        <taxon>Sciuromorpha</taxon>
        <taxon>Sciuridae</taxon>
        <taxon>Sciurinae</taxon>
        <taxon>Sciurini</taxon>
        <taxon>Sciurus</taxon>
    </lineage>
</organism>
<evidence type="ECO:0000256" key="1">
    <source>
        <dbReference type="SAM" id="SignalP"/>
    </source>
</evidence>
<keyword evidence="3" id="KW-1185">Reference proteome</keyword>
<dbReference type="AlphaFoldDB" id="A0A8D2ATQ4"/>
<sequence>LFLNQHKLFFFFSLTQVIWKGLTRALNFERPCYLRGGICLKRGSPNCEPFRGPCRAFTVCCLARFPQCSSEGVAEGRKLQEFNLYCV</sequence>
<name>A0A8D2ATQ4_SCIVU</name>
<evidence type="ECO:0000313" key="3">
    <source>
        <dbReference type="Proteomes" id="UP000694564"/>
    </source>
</evidence>
<reference evidence="2" key="1">
    <citation type="submission" date="2025-08" db="UniProtKB">
        <authorList>
            <consortium name="Ensembl"/>
        </authorList>
    </citation>
    <scope>IDENTIFICATION</scope>
</reference>
<keyword evidence="1" id="KW-0732">Signal</keyword>
<reference evidence="2" key="2">
    <citation type="submission" date="2025-09" db="UniProtKB">
        <authorList>
            <consortium name="Ensembl"/>
        </authorList>
    </citation>
    <scope>IDENTIFICATION</scope>
</reference>
<feature type="chain" id="PRO_5034910324" description="Beta-defensin" evidence="1">
    <location>
        <begin position="26"/>
        <end position="87"/>
    </location>
</feature>
<dbReference type="Ensembl" id="ENSSVLT00005007294.1">
    <property type="protein sequence ID" value="ENSSVLP00005006544.1"/>
    <property type="gene ID" value="ENSSVLG00005005323.1"/>
</dbReference>
<proteinExistence type="predicted"/>